<protein>
    <submittedName>
        <fullName evidence="2">Hydrogenase maturation protein</fullName>
    </submittedName>
</protein>
<dbReference type="InterPro" id="IPR055128">
    <property type="entry name" value="HypF_C_2"/>
</dbReference>
<dbReference type="PANTHER" id="PTHR42959:SF1">
    <property type="entry name" value="CARBAMOYLTRANSFERASE HYPF"/>
    <property type="match status" value="1"/>
</dbReference>
<dbReference type="EMBL" id="LACI01000472">
    <property type="protein sequence ID" value="KJU86744.1"/>
    <property type="molecule type" value="Genomic_DNA"/>
</dbReference>
<dbReference type="GO" id="GO:0008270">
    <property type="term" value="F:zinc ion binding"/>
    <property type="evidence" value="ECO:0007669"/>
    <property type="project" value="TreeGrafter"/>
</dbReference>
<name>A0A0F3GXM3_9BACT</name>
<dbReference type="GO" id="GO:0051604">
    <property type="term" value="P:protein maturation"/>
    <property type="evidence" value="ECO:0007669"/>
    <property type="project" value="TreeGrafter"/>
</dbReference>
<accession>A0A0F3GXM3</accession>
<dbReference type="Proteomes" id="UP000033423">
    <property type="component" value="Unassembled WGS sequence"/>
</dbReference>
<evidence type="ECO:0000313" key="3">
    <source>
        <dbReference type="Proteomes" id="UP000033423"/>
    </source>
</evidence>
<dbReference type="GO" id="GO:0016743">
    <property type="term" value="F:carboxyl- or carbamoyltransferase activity"/>
    <property type="evidence" value="ECO:0007669"/>
    <property type="project" value="TreeGrafter"/>
</dbReference>
<feature type="domain" description="Carbamoyltransferase Kae1-like" evidence="1">
    <location>
        <begin position="2"/>
        <end position="52"/>
    </location>
</feature>
<evidence type="ECO:0000259" key="1">
    <source>
        <dbReference type="Pfam" id="PF22521"/>
    </source>
</evidence>
<dbReference type="Gene3D" id="3.30.420.40">
    <property type="match status" value="1"/>
</dbReference>
<dbReference type="PANTHER" id="PTHR42959">
    <property type="entry name" value="CARBAMOYLTRANSFERASE"/>
    <property type="match status" value="1"/>
</dbReference>
<sequence>MAFDGSGSGYGTDGALWGGEFLICNISGFTRFAHLDYFDLIGGQTAITQPWSGSSRGLLPKIYIDC</sequence>
<evidence type="ECO:0000313" key="2">
    <source>
        <dbReference type="EMBL" id="KJU86744.1"/>
    </source>
</evidence>
<comment type="caution">
    <text evidence="2">The sequence shown here is derived from an EMBL/GenBank/DDBJ whole genome shotgun (WGS) entry which is preliminary data.</text>
</comment>
<dbReference type="Pfam" id="PF22521">
    <property type="entry name" value="HypF_C_2"/>
    <property type="match status" value="1"/>
</dbReference>
<organism evidence="2 3">
    <name type="scientific">Candidatus Magnetobacterium bavaricum</name>
    <dbReference type="NCBI Taxonomy" id="29290"/>
    <lineage>
        <taxon>Bacteria</taxon>
        <taxon>Pseudomonadati</taxon>
        <taxon>Nitrospirota</taxon>
        <taxon>Thermodesulfovibrionia</taxon>
        <taxon>Thermodesulfovibrionales</taxon>
        <taxon>Candidatus Magnetobacteriaceae</taxon>
        <taxon>Candidatus Magnetobacterium</taxon>
    </lineage>
</organism>
<keyword evidence="3" id="KW-1185">Reference proteome</keyword>
<proteinExistence type="predicted"/>
<reference evidence="2 3" key="1">
    <citation type="submission" date="2015-02" db="EMBL/GenBank/DDBJ databases">
        <title>Single-cell genomics of uncultivated deep-branching MTB reveals a conserved set of magnetosome genes.</title>
        <authorList>
            <person name="Kolinko S."/>
            <person name="Richter M."/>
            <person name="Glockner F.O."/>
            <person name="Brachmann A."/>
            <person name="Schuler D."/>
        </authorList>
    </citation>
    <scope>NUCLEOTIDE SEQUENCE [LARGE SCALE GENOMIC DNA]</scope>
    <source>
        <strain evidence="2">TM-1</strain>
    </source>
</reference>
<dbReference type="AlphaFoldDB" id="A0A0F3GXM3"/>
<gene>
    <name evidence="2" type="ORF">MBAV_001062</name>
</gene>
<dbReference type="InterPro" id="IPR051060">
    <property type="entry name" value="Carbamoyltrans_HypF-like"/>
</dbReference>